<dbReference type="Proteomes" id="UP000037460">
    <property type="component" value="Unassembled WGS sequence"/>
</dbReference>
<organism evidence="2 3">
    <name type="scientific">Chrysochromulina tobinii</name>
    <dbReference type="NCBI Taxonomy" id="1460289"/>
    <lineage>
        <taxon>Eukaryota</taxon>
        <taxon>Haptista</taxon>
        <taxon>Haptophyta</taxon>
        <taxon>Prymnesiophyceae</taxon>
        <taxon>Prymnesiales</taxon>
        <taxon>Chrysochromulinaceae</taxon>
        <taxon>Chrysochromulina</taxon>
    </lineage>
</organism>
<evidence type="ECO:0000313" key="2">
    <source>
        <dbReference type="EMBL" id="KOO24633.1"/>
    </source>
</evidence>
<evidence type="ECO:0000256" key="1">
    <source>
        <dbReference type="SAM" id="MobiDB-lite"/>
    </source>
</evidence>
<reference evidence="3" key="1">
    <citation type="journal article" date="2015" name="PLoS Genet.">
        <title>Genome Sequence and Transcriptome Analyses of Chrysochromulina tobin: Metabolic Tools for Enhanced Algal Fitness in the Prominent Order Prymnesiales (Haptophyceae).</title>
        <authorList>
            <person name="Hovde B.T."/>
            <person name="Deodato C.R."/>
            <person name="Hunsperger H.M."/>
            <person name="Ryken S.A."/>
            <person name="Yost W."/>
            <person name="Jha R.K."/>
            <person name="Patterson J."/>
            <person name="Monnat R.J. Jr."/>
            <person name="Barlow S.B."/>
            <person name="Starkenburg S.R."/>
            <person name="Cattolico R.A."/>
        </authorList>
    </citation>
    <scope>NUCLEOTIDE SEQUENCE</scope>
    <source>
        <strain evidence="3">CCMP291</strain>
    </source>
</reference>
<name>A0A0M0JEG3_9EUKA</name>
<proteinExistence type="predicted"/>
<feature type="region of interest" description="Disordered" evidence="1">
    <location>
        <begin position="1"/>
        <end position="23"/>
    </location>
</feature>
<accession>A0A0M0JEG3</accession>
<keyword evidence="3" id="KW-1185">Reference proteome</keyword>
<evidence type="ECO:0000313" key="3">
    <source>
        <dbReference type="Proteomes" id="UP000037460"/>
    </source>
</evidence>
<gene>
    <name evidence="2" type="ORF">Ctob_007492</name>
</gene>
<comment type="caution">
    <text evidence="2">The sequence shown here is derived from an EMBL/GenBank/DDBJ whole genome shotgun (WGS) entry which is preliminary data.</text>
</comment>
<sequence>MPQKSDRRSAGTKRAAITCNEGTAAASPMPMRMRAARSAGKLVAAAMGVAAWAADQTKSPAKSTTFGEYWDDAIPAGARPKQ</sequence>
<protein>
    <submittedName>
        <fullName evidence="2">Uncharacterized protein</fullName>
    </submittedName>
</protein>
<dbReference type="EMBL" id="JWZX01003072">
    <property type="protein sequence ID" value="KOO24633.1"/>
    <property type="molecule type" value="Genomic_DNA"/>
</dbReference>
<dbReference type="AlphaFoldDB" id="A0A0M0JEG3"/>